<evidence type="ECO:0000256" key="6">
    <source>
        <dbReference type="ARBA" id="ARBA00022989"/>
    </source>
</evidence>
<gene>
    <name evidence="12" type="ORF">N781_05785</name>
</gene>
<comment type="function">
    <text evidence="10">Required for transformation and DNA binding.</text>
</comment>
<keyword evidence="7 10" id="KW-0472">Membrane</keyword>
<comment type="caution">
    <text evidence="12">The sequence shown here is derived from an EMBL/GenBank/DDBJ whole genome shotgun (WGS) entry which is preliminary data.</text>
</comment>
<keyword evidence="3 10" id="KW-1003">Cell membrane</keyword>
<comment type="similarity">
    <text evidence="9 10">Belongs to the ComGC family.</text>
</comment>
<dbReference type="GO" id="GO:0005886">
    <property type="term" value="C:plasma membrane"/>
    <property type="evidence" value="ECO:0007669"/>
    <property type="project" value="UniProtKB-SubCell"/>
</dbReference>
<dbReference type="NCBIfam" id="NF040999">
    <property type="entry name" value="pilin_ComGC"/>
    <property type="match status" value="1"/>
</dbReference>
<dbReference type="STRING" id="1385510.GCA_000425205_02738"/>
<dbReference type="PIRSF" id="PIRSF029928">
    <property type="entry name" value="Late_competence_ComGC"/>
    <property type="match status" value="1"/>
</dbReference>
<dbReference type="InterPro" id="IPR000983">
    <property type="entry name" value="Bac_GSPG_pilin"/>
</dbReference>
<dbReference type="SUPFAM" id="SSF54523">
    <property type="entry name" value="Pili subunits"/>
    <property type="match status" value="1"/>
</dbReference>
<evidence type="ECO:0000256" key="10">
    <source>
        <dbReference type="PIRNR" id="PIRNR029928"/>
    </source>
</evidence>
<evidence type="ECO:0000256" key="1">
    <source>
        <dbReference type="ARBA" id="ARBA00004162"/>
    </source>
</evidence>
<dbReference type="Pfam" id="PF07963">
    <property type="entry name" value="N_methyl"/>
    <property type="match status" value="1"/>
</dbReference>
<sequence length="102" mass="10944">MKKNGFTLIEMLIVLMIISTLLLITIPSITSNNKSVEGQSCKAMIKLTEAQVQAYKMEHDGTLPTLSNLVEGDYIEQDTCPGGEQLVIGADGTVKASQSPTS</sequence>
<evidence type="ECO:0000256" key="8">
    <source>
        <dbReference type="ARBA" id="ARBA00023287"/>
    </source>
</evidence>
<feature type="transmembrane region" description="Helical" evidence="10">
    <location>
        <begin position="6"/>
        <end position="26"/>
    </location>
</feature>
<dbReference type="InterPro" id="IPR045584">
    <property type="entry name" value="Pilin-like"/>
</dbReference>
<dbReference type="Proteomes" id="UP000030528">
    <property type="component" value="Unassembled WGS sequence"/>
</dbReference>
<comment type="subcellular location">
    <subcellularLocation>
        <location evidence="1">Cell membrane</location>
        <topology evidence="1">Single-pass membrane protein</topology>
    </subcellularLocation>
    <subcellularLocation>
        <location evidence="2">Cell surface</location>
    </subcellularLocation>
</comment>
<feature type="chain" id="PRO_5035516391" description="ComG operon protein 3" evidence="11">
    <location>
        <begin position="6"/>
        <end position="102"/>
    </location>
</feature>
<dbReference type="InterPro" id="IPR016940">
    <property type="entry name" value="ComGC"/>
</dbReference>
<evidence type="ECO:0000313" key="13">
    <source>
        <dbReference type="Proteomes" id="UP000030528"/>
    </source>
</evidence>
<dbReference type="NCBIfam" id="TIGR02532">
    <property type="entry name" value="IV_pilin_GFxxxE"/>
    <property type="match status" value="1"/>
</dbReference>
<protein>
    <recommendedName>
        <fullName evidence="10">ComG operon protein 3</fullName>
    </recommendedName>
</protein>
<dbReference type="GO" id="GO:0015627">
    <property type="term" value="C:type II protein secretion system complex"/>
    <property type="evidence" value="ECO:0007669"/>
    <property type="project" value="InterPro"/>
</dbReference>
<name>A0A0A5GI36_9BACI</name>
<dbReference type="OrthoDB" id="1798043at2"/>
<keyword evidence="10" id="KW-0813">Transport</keyword>
<feature type="modified residue" description="N-methylphenylalanine" evidence="11">
    <location>
        <position position="6"/>
    </location>
</feature>
<evidence type="ECO:0000256" key="5">
    <source>
        <dbReference type="ARBA" id="ARBA00022692"/>
    </source>
</evidence>
<evidence type="ECO:0000256" key="2">
    <source>
        <dbReference type="ARBA" id="ARBA00004241"/>
    </source>
</evidence>
<dbReference type="InterPro" id="IPR012902">
    <property type="entry name" value="N_methyl_site"/>
</dbReference>
<dbReference type="GO" id="GO:0015628">
    <property type="term" value="P:protein secretion by the type II secretion system"/>
    <property type="evidence" value="ECO:0007669"/>
    <property type="project" value="InterPro"/>
</dbReference>
<dbReference type="PRINTS" id="PR00813">
    <property type="entry name" value="BCTERIALGSPG"/>
</dbReference>
<evidence type="ECO:0000313" key="12">
    <source>
        <dbReference type="EMBL" id="KGX90878.1"/>
    </source>
</evidence>
<proteinExistence type="inferred from homology"/>
<evidence type="ECO:0000256" key="9">
    <source>
        <dbReference type="ARBA" id="ARBA00043982"/>
    </source>
</evidence>
<evidence type="ECO:0000256" key="3">
    <source>
        <dbReference type="ARBA" id="ARBA00022475"/>
    </source>
</evidence>
<keyword evidence="5 10" id="KW-0812">Transmembrane</keyword>
<feature type="propeptide" id="PRO_5035516392" evidence="11">
    <location>
        <begin position="1"/>
        <end position="5"/>
    </location>
</feature>
<keyword evidence="8 10" id="KW-0178">Competence</keyword>
<accession>A0A0A5GI36</accession>
<dbReference type="EMBL" id="AVPE01000012">
    <property type="protein sequence ID" value="KGX90878.1"/>
    <property type="molecule type" value="Genomic_DNA"/>
</dbReference>
<evidence type="ECO:0000256" key="7">
    <source>
        <dbReference type="ARBA" id="ARBA00023136"/>
    </source>
</evidence>
<keyword evidence="4 11" id="KW-0488">Methylation</keyword>
<dbReference type="GO" id="GO:0009986">
    <property type="term" value="C:cell surface"/>
    <property type="evidence" value="ECO:0007669"/>
    <property type="project" value="UniProtKB-SubCell"/>
</dbReference>
<dbReference type="GO" id="GO:0030420">
    <property type="term" value="P:establishment of competence for transformation"/>
    <property type="evidence" value="ECO:0007669"/>
    <property type="project" value="UniProtKB-UniRule"/>
</dbReference>
<dbReference type="Gene3D" id="3.30.700.10">
    <property type="entry name" value="Glycoprotein, Type 4 Pilin"/>
    <property type="match status" value="1"/>
</dbReference>
<comment type="subunit">
    <text evidence="10">Homodimer.</text>
</comment>
<organism evidence="12 13">
    <name type="scientific">Pontibacillus halophilus JSM 076056 = DSM 19796</name>
    <dbReference type="NCBI Taxonomy" id="1385510"/>
    <lineage>
        <taxon>Bacteria</taxon>
        <taxon>Bacillati</taxon>
        <taxon>Bacillota</taxon>
        <taxon>Bacilli</taxon>
        <taxon>Bacillales</taxon>
        <taxon>Bacillaceae</taxon>
        <taxon>Pontibacillus</taxon>
    </lineage>
</organism>
<evidence type="ECO:0000256" key="4">
    <source>
        <dbReference type="ARBA" id="ARBA00022481"/>
    </source>
</evidence>
<keyword evidence="13" id="KW-1185">Reference proteome</keyword>
<keyword evidence="6 10" id="KW-1133">Transmembrane helix</keyword>
<evidence type="ECO:0000256" key="11">
    <source>
        <dbReference type="PIRSR" id="PIRSR029928-50"/>
    </source>
</evidence>
<dbReference type="eggNOG" id="COG4537">
    <property type="taxonomic scope" value="Bacteria"/>
</dbReference>
<dbReference type="RefSeq" id="WP_026801039.1">
    <property type="nucleotide sequence ID" value="NZ_AULI01000012.1"/>
</dbReference>
<reference evidence="12 13" key="1">
    <citation type="submission" date="2013-08" db="EMBL/GenBank/DDBJ databases">
        <authorList>
            <person name="Huang J."/>
            <person name="Wang G."/>
        </authorList>
    </citation>
    <scope>NUCLEOTIDE SEQUENCE [LARGE SCALE GENOMIC DNA]</scope>
    <source>
        <strain evidence="12 13">JSM 076056</strain>
    </source>
</reference>
<dbReference type="AlphaFoldDB" id="A0A0A5GI36"/>